<protein>
    <submittedName>
        <fullName evidence="1">Uncharacterized protein</fullName>
    </submittedName>
</protein>
<organism evidence="1">
    <name type="scientific">marine metagenome</name>
    <dbReference type="NCBI Taxonomy" id="408172"/>
    <lineage>
        <taxon>unclassified sequences</taxon>
        <taxon>metagenomes</taxon>
        <taxon>ecological metagenomes</taxon>
    </lineage>
</organism>
<evidence type="ECO:0000313" key="1">
    <source>
        <dbReference type="EMBL" id="SVC91499.1"/>
    </source>
</evidence>
<dbReference type="EMBL" id="UINC01118402">
    <property type="protein sequence ID" value="SVC91499.1"/>
    <property type="molecule type" value="Genomic_DNA"/>
</dbReference>
<feature type="non-terminal residue" evidence="1">
    <location>
        <position position="141"/>
    </location>
</feature>
<name>A0A382R175_9ZZZZ</name>
<feature type="non-terminal residue" evidence="1">
    <location>
        <position position="1"/>
    </location>
</feature>
<accession>A0A382R175</accession>
<dbReference type="AlphaFoldDB" id="A0A382R175"/>
<reference evidence="1" key="1">
    <citation type="submission" date="2018-05" db="EMBL/GenBank/DDBJ databases">
        <authorList>
            <person name="Lanie J.A."/>
            <person name="Ng W.-L."/>
            <person name="Kazmierczak K.M."/>
            <person name="Andrzejewski T.M."/>
            <person name="Davidsen T.M."/>
            <person name="Wayne K.J."/>
            <person name="Tettelin H."/>
            <person name="Glass J.I."/>
            <person name="Rusch D."/>
            <person name="Podicherti R."/>
            <person name="Tsui H.-C.T."/>
            <person name="Winkler M.E."/>
        </authorList>
    </citation>
    <scope>NUCLEOTIDE SEQUENCE</scope>
</reference>
<gene>
    <name evidence="1" type="ORF">METZ01_LOCUS344353</name>
</gene>
<proteinExistence type="predicted"/>
<sequence length="141" mass="15405">VTWRIGGHVSANMYLTRYDGQTWGESLVWNNTKGTNTTGFYGGFSIANDRIYACWSRRHKADHEAGYINNRGLYLACCPDPTGIGDWYTAAGKNQGFPLIDLEPFKIAEPSMPGERMSSSASFVITPSGAFHSTVAVGGKM</sequence>